<name>A0A0A9EQF6_ARUDO</name>
<accession>A0A0A9EQF6</accession>
<protein>
    <submittedName>
        <fullName evidence="1">Uncharacterized protein</fullName>
    </submittedName>
</protein>
<reference evidence="1" key="2">
    <citation type="journal article" date="2015" name="Data Brief">
        <title>Shoot transcriptome of the giant reed, Arundo donax.</title>
        <authorList>
            <person name="Barrero R.A."/>
            <person name="Guerrero F.D."/>
            <person name="Moolhuijzen P."/>
            <person name="Goolsby J.A."/>
            <person name="Tidwell J."/>
            <person name="Bellgard S.E."/>
            <person name="Bellgard M.I."/>
        </authorList>
    </citation>
    <scope>NUCLEOTIDE SEQUENCE</scope>
    <source>
        <tissue evidence="1">Shoot tissue taken approximately 20 cm above the soil surface</tissue>
    </source>
</reference>
<proteinExistence type="predicted"/>
<dbReference type="EMBL" id="GBRH01194916">
    <property type="protein sequence ID" value="JAE02980.1"/>
    <property type="molecule type" value="Transcribed_RNA"/>
</dbReference>
<reference evidence="1" key="1">
    <citation type="submission" date="2014-09" db="EMBL/GenBank/DDBJ databases">
        <authorList>
            <person name="Magalhaes I.L.F."/>
            <person name="Oliveira U."/>
            <person name="Santos F.R."/>
            <person name="Vidigal T.H.D.A."/>
            <person name="Brescovit A.D."/>
            <person name="Santos A.J."/>
        </authorList>
    </citation>
    <scope>NUCLEOTIDE SEQUENCE</scope>
    <source>
        <tissue evidence="1">Shoot tissue taken approximately 20 cm above the soil surface</tissue>
    </source>
</reference>
<sequence length="37" mass="4184">MTRHGPHQEALKFATTIFPSRFASATFWSQSSLLVMT</sequence>
<evidence type="ECO:0000313" key="1">
    <source>
        <dbReference type="EMBL" id="JAE02980.1"/>
    </source>
</evidence>
<dbReference type="AlphaFoldDB" id="A0A0A9EQF6"/>
<organism evidence="1">
    <name type="scientific">Arundo donax</name>
    <name type="common">Giant reed</name>
    <name type="synonym">Donax arundinaceus</name>
    <dbReference type="NCBI Taxonomy" id="35708"/>
    <lineage>
        <taxon>Eukaryota</taxon>
        <taxon>Viridiplantae</taxon>
        <taxon>Streptophyta</taxon>
        <taxon>Embryophyta</taxon>
        <taxon>Tracheophyta</taxon>
        <taxon>Spermatophyta</taxon>
        <taxon>Magnoliopsida</taxon>
        <taxon>Liliopsida</taxon>
        <taxon>Poales</taxon>
        <taxon>Poaceae</taxon>
        <taxon>PACMAD clade</taxon>
        <taxon>Arundinoideae</taxon>
        <taxon>Arundineae</taxon>
        <taxon>Arundo</taxon>
    </lineage>
</organism>